<organism evidence="14 15">
    <name type="scientific">Enterococcus gallinarum</name>
    <dbReference type="NCBI Taxonomy" id="1353"/>
    <lineage>
        <taxon>Bacteria</taxon>
        <taxon>Bacillati</taxon>
        <taxon>Bacillota</taxon>
        <taxon>Bacilli</taxon>
        <taxon>Lactobacillales</taxon>
        <taxon>Enterococcaceae</taxon>
        <taxon>Enterococcus</taxon>
    </lineage>
</organism>
<dbReference type="Pfam" id="PF01380">
    <property type="entry name" value="SIS"/>
    <property type="match status" value="2"/>
</dbReference>
<dbReference type="Pfam" id="PF13522">
    <property type="entry name" value="GATase_6"/>
    <property type="match status" value="1"/>
</dbReference>
<evidence type="ECO:0000256" key="8">
    <source>
        <dbReference type="ARBA" id="ARBA00022737"/>
    </source>
</evidence>
<comment type="caution">
    <text evidence="14">The sequence shown here is derived from an EMBL/GenBank/DDBJ whole genome shotgun (WGS) entry which is preliminary data.</text>
</comment>
<dbReference type="GO" id="GO:0006047">
    <property type="term" value="P:UDP-N-acetylglucosamine metabolic process"/>
    <property type="evidence" value="ECO:0007669"/>
    <property type="project" value="TreeGrafter"/>
</dbReference>
<dbReference type="InterPro" id="IPR035490">
    <property type="entry name" value="GlmS/FrlB_SIS"/>
</dbReference>
<evidence type="ECO:0000313" key="15">
    <source>
        <dbReference type="Proteomes" id="UP001183682"/>
    </source>
</evidence>
<evidence type="ECO:0000256" key="1">
    <source>
        <dbReference type="ARBA" id="ARBA00001031"/>
    </source>
</evidence>
<dbReference type="InterPro" id="IPR029055">
    <property type="entry name" value="Ntn_hydrolases_N"/>
</dbReference>
<dbReference type="GO" id="GO:0005829">
    <property type="term" value="C:cytosol"/>
    <property type="evidence" value="ECO:0007669"/>
    <property type="project" value="TreeGrafter"/>
</dbReference>
<accession>A0AAE4HSV6</accession>
<dbReference type="NCBIfam" id="NF001484">
    <property type="entry name" value="PRK00331.1"/>
    <property type="match status" value="1"/>
</dbReference>
<keyword evidence="5 10" id="KW-0963">Cytoplasm</keyword>
<comment type="catalytic activity">
    <reaction evidence="1 10">
        <text>D-fructose 6-phosphate + L-glutamine = D-glucosamine 6-phosphate + L-glutamate</text>
        <dbReference type="Rhea" id="RHEA:13237"/>
        <dbReference type="ChEBI" id="CHEBI:29985"/>
        <dbReference type="ChEBI" id="CHEBI:58359"/>
        <dbReference type="ChEBI" id="CHEBI:58725"/>
        <dbReference type="ChEBI" id="CHEBI:61527"/>
        <dbReference type="EC" id="2.6.1.16"/>
    </reaction>
</comment>
<evidence type="ECO:0000256" key="6">
    <source>
        <dbReference type="ARBA" id="ARBA00022576"/>
    </source>
</evidence>
<evidence type="ECO:0000256" key="4">
    <source>
        <dbReference type="ARBA" id="ARBA00016090"/>
    </source>
</evidence>
<dbReference type="RefSeq" id="WP_029486765.1">
    <property type="nucleotide sequence ID" value="NZ_CAJSYR010000005.1"/>
</dbReference>
<dbReference type="CDD" id="cd00714">
    <property type="entry name" value="GFAT"/>
    <property type="match status" value="1"/>
</dbReference>
<dbReference type="NCBIfam" id="TIGR01135">
    <property type="entry name" value="glmS"/>
    <property type="match status" value="1"/>
</dbReference>
<dbReference type="GO" id="GO:0005975">
    <property type="term" value="P:carbohydrate metabolic process"/>
    <property type="evidence" value="ECO:0007669"/>
    <property type="project" value="UniProtKB-UniRule"/>
</dbReference>
<dbReference type="FunFam" id="3.40.50.10490:FF:000001">
    <property type="entry name" value="Glutamine--fructose-6-phosphate aminotransferase [isomerizing]"/>
    <property type="match status" value="1"/>
</dbReference>
<dbReference type="SUPFAM" id="SSF56235">
    <property type="entry name" value="N-terminal nucleophile aminohydrolases (Ntn hydrolases)"/>
    <property type="match status" value="1"/>
</dbReference>
<dbReference type="PROSITE" id="PS51278">
    <property type="entry name" value="GATASE_TYPE_2"/>
    <property type="match status" value="1"/>
</dbReference>
<feature type="domain" description="Glutamine amidotransferase type-2" evidence="12">
    <location>
        <begin position="2"/>
        <end position="216"/>
    </location>
</feature>
<proteinExistence type="inferred from homology"/>
<name>A0AAE4HSV6_ENTGA</name>
<gene>
    <name evidence="10 14" type="primary">glmS</name>
    <name evidence="14" type="ORF">P7E30_13145</name>
</gene>
<dbReference type="InterPro" id="IPR017932">
    <property type="entry name" value="GATase_2_dom"/>
</dbReference>
<feature type="domain" description="SIS" evidence="13">
    <location>
        <begin position="452"/>
        <end position="590"/>
    </location>
</feature>
<dbReference type="SUPFAM" id="SSF53697">
    <property type="entry name" value="SIS domain"/>
    <property type="match status" value="1"/>
</dbReference>
<keyword evidence="7 10" id="KW-0808">Transferase</keyword>
<evidence type="ECO:0000256" key="9">
    <source>
        <dbReference type="ARBA" id="ARBA00022962"/>
    </source>
</evidence>
<dbReference type="GO" id="GO:0004360">
    <property type="term" value="F:glutamine-fructose-6-phosphate transaminase (isomerizing) activity"/>
    <property type="evidence" value="ECO:0007669"/>
    <property type="project" value="UniProtKB-UniRule"/>
</dbReference>
<dbReference type="FunFam" id="3.40.50.10490:FF:000022">
    <property type="entry name" value="Glutamine--fructose-6-phosphate aminotransferase [isomerizing]"/>
    <property type="match status" value="1"/>
</dbReference>
<comment type="subunit">
    <text evidence="10">Homodimer.</text>
</comment>
<evidence type="ECO:0000256" key="3">
    <source>
        <dbReference type="ARBA" id="ARBA00012916"/>
    </source>
</evidence>
<feature type="active site" description="For Fru-6P isomerization activity" evidence="10">
    <location>
        <position position="595"/>
    </location>
</feature>
<evidence type="ECO:0000256" key="7">
    <source>
        <dbReference type="ARBA" id="ARBA00022679"/>
    </source>
</evidence>
<feature type="domain" description="SIS" evidence="13">
    <location>
        <begin position="277"/>
        <end position="420"/>
    </location>
</feature>
<evidence type="ECO:0000259" key="12">
    <source>
        <dbReference type="PROSITE" id="PS51278"/>
    </source>
</evidence>
<dbReference type="EMBL" id="JARPZN010000010">
    <property type="protein sequence ID" value="MDT2691120.1"/>
    <property type="molecule type" value="Genomic_DNA"/>
</dbReference>
<evidence type="ECO:0000259" key="13">
    <source>
        <dbReference type="PROSITE" id="PS51464"/>
    </source>
</evidence>
<dbReference type="GO" id="GO:0006487">
    <property type="term" value="P:protein N-linked glycosylation"/>
    <property type="evidence" value="ECO:0007669"/>
    <property type="project" value="TreeGrafter"/>
</dbReference>
<evidence type="ECO:0000256" key="2">
    <source>
        <dbReference type="ARBA" id="ARBA00004496"/>
    </source>
</evidence>
<feature type="active site" description="Nucleophile; for GATase activity" evidence="10">
    <location>
        <position position="2"/>
    </location>
</feature>
<dbReference type="HAMAP" id="MF_00164">
    <property type="entry name" value="GlmS"/>
    <property type="match status" value="1"/>
</dbReference>
<dbReference type="InterPro" id="IPR035466">
    <property type="entry name" value="GlmS/AgaS_SIS"/>
</dbReference>
<protein>
    <recommendedName>
        <fullName evidence="4 10">Glutamine--fructose-6-phosphate aminotransferase [isomerizing]</fullName>
        <ecNumber evidence="3 10">2.6.1.16</ecNumber>
    </recommendedName>
    <alternativeName>
        <fullName evidence="10">D-fructose-6-phosphate amidotransferase</fullName>
    </alternativeName>
    <alternativeName>
        <fullName evidence="10">GFAT</fullName>
    </alternativeName>
    <alternativeName>
        <fullName evidence="10">Glucosamine-6-phosphate synthase</fullName>
    </alternativeName>
    <alternativeName>
        <fullName evidence="10">Hexosephosphate aminotransferase</fullName>
    </alternativeName>
    <alternativeName>
        <fullName evidence="10">L-glutamine--D-fructose-6-phosphate amidotransferase</fullName>
    </alternativeName>
</protein>
<keyword evidence="9" id="KW-0315">Glutamine amidotransferase</keyword>
<dbReference type="PANTHER" id="PTHR10937">
    <property type="entry name" value="GLUCOSAMINE--FRUCTOSE-6-PHOSPHATE AMINOTRANSFERASE, ISOMERIZING"/>
    <property type="match status" value="1"/>
</dbReference>
<dbReference type="InterPro" id="IPR005855">
    <property type="entry name" value="GFAT"/>
</dbReference>
<dbReference type="CDD" id="cd05008">
    <property type="entry name" value="SIS_GlmS_GlmD_1"/>
    <property type="match status" value="1"/>
</dbReference>
<dbReference type="InterPro" id="IPR047084">
    <property type="entry name" value="GFAT_N"/>
</dbReference>
<evidence type="ECO:0000256" key="10">
    <source>
        <dbReference type="HAMAP-Rule" id="MF_00164"/>
    </source>
</evidence>
<dbReference type="PROSITE" id="PS51464">
    <property type="entry name" value="SIS"/>
    <property type="match status" value="2"/>
</dbReference>
<dbReference type="EC" id="2.6.1.16" evidence="3 10"/>
<feature type="initiator methionine" description="Removed" evidence="10">
    <location>
        <position position="1"/>
    </location>
</feature>
<evidence type="ECO:0000256" key="5">
    <source>
        <dbReference type="ARBA" id="ARBA00022490"/>
    </source>
</evidence>
<comment type="subcellular location">
    <subcellularLocation>
        <location evidence="2 10">Cytoplasm</location>
    </subcellularLocation>
</comment>
<feature type="region of interest" description="Disordered" evidence="11">
    <location>
        <begin position="71"/>
        <end position="90"/>
    </location>
</feature>
<dbReference type="AlphaFoldDB" id="A0AAE4HSV6"/>
<keyword evidence="8" id="KW-0677">Repeat</keyword>
<dbReference type="GO" id="GO:0097367">
    <property type="term" value="F:carbohydrate derivative binding"/>
    <property type="evidence" value="ECO:0007669"/>
    <property type="project" value="InterPro"/>
</dbReference>
<reference evidence="14" key="1">
    <citation type="submission" date="2023-03" db="EMBL/GenBank/DDBJ databases">
        <authorList>
            <person name="Shen W."/>
            <person name="Cai J."/>
        </authorList>
    </citation>
    <scope>NUCLEOTIDE SEQUENCE</scope>
    <source>
        <strain evidence="14">K69-2</strain>
    </source>
</reference>
<dbReference type="Gene3D" id="3.60.20.10">
    <property type="entry name" value="Glutamine Phosphoribosylpyrophosphate, subunit 1, domain 1"/>
    <property type="match status" value="1"/>
</dbReference>
<dbReference type="GO" id="GO:0006002">
    <property type="term" value="P:fructose 6-phosphate metabolic process"/>
    <property type="evidence" value="ECO:0007669"/>
    <property type="project" value="TreeGrafter"/>
</dbReference>
<dbReference type="InterPro" id="IPR046348">
    <property type="entry name" value="SIS_dom_sf"/>
</dbReference>
<sequence>MCGIVGIVGKSNAEQVILNGLERLEYRGYDSAGLYVADRTSGHLVKAQGRIKNLEDKVTPEVTGTIGIGHTRWATHGKPSEKNAHPHTSSNQELVLVHNGVIENFEELHQNYLNDHHFEGQTDTEIVVHLIEVLKKDLSTKEAFKKALSLIRGSYAFALVDKNDPETIYVAKNKSPLLIGLGDGFNVICSDALAMLDQTTHFVEIEDGEMVTVTAETIEIEDLKGNLVYRESYEAQLDLTDIEKGTYPYYMLKEIDEQPAVMRRLIQEYQGTGEVTIDDALKDQMVASDRIYIVACGTSNHAGWAAKAILESLTQIPVEVHLSSEFGYNMPLLSAKPFFIFLSQSGETADSRQVLVKINQMNLPSLTITNVAGSTLSREADHTLLLHAGPEIAVASTKAYTAQIAVLTLLAKAIGDAKGIAAAQDFDVFHELSIVASAMETLVDEKAVISQLAEDYLSVSRNAFYIGRSNDYYVSMEAALKLKEISYIQAEGFAAGELKHGTIALIEEGTPVIGIITEEVTGSHTRGNLKEVESRGAHTLVIVSQELAKATDHIVLPSVHPLVTSLVAVIPTQLLAYFATLQRGYDVDKPRNLAKSVTVE</sequence>
<keyword evidence="6 10" id="KW-0032">Aminotransferase</keyword>
<evidence type="ECO:0000313" key="14">
    <source>
        <dbReference type="EMBL" id="MDT2691120.1"/>
    </source>
</evidence>
<dbReference type="CDD" id="cd05009">
    <property type="entry name" value="SIS_GlmS_GlmD_2"/>
    <property type="match status" value="1"/>
</dbReference>
<dbReference type="Gene3D" id="3.40.50.10490">
    <property type="entry name" value="Glucose-6-phosphate isomerase like protein, domain 1"/>
    <property type="match status" value="2"/>
</dbReference>
<dbReference type="FunFam" id="3.60.20.10:FF:000006">
    <property type="entry name" value="Glutamine--fructose-6-phosphate aminotransferase [isomerizing]"/>
    <property type="match status" value="1"/>
</dbReference>
<comment type="function">
    <text evidence="10">Catalyzes the first step in hexosamine metabolism, converting fructose-6P into glucosamine-6P using glutamine as a nitrogen source.</text>
</comment>
<dbReference type="InterPro" id="IPR001347">
    <property type="entry name" value="SIS_dom"/>
</dbReference>
<dbReference type="PANTHER" id="PTHR10937:SF0">
    <property type="entry name" value="GLUTAMINE--FRUCTOSE-6-PHOSPHATE TRANSAMINASE (ISOMERIZING)"/>
    <property type="match status" value="1"/>
</dbReference>
<evidence type="ECO:0000256" key="11">
    <source>
        <dbReference type="SAM" id="MobiDB-lite"/>
    </source>
</evidence>
<dbReference type="Proteomes" id="UP001183682">
    <property type="component" value="Unassembled WGS sequence"/>
</dbReference>